<evidence type="ECO:0000256" key="3">
    <source>
        <dbReference type="ARBA" id="ARBA00022801"/>
    </source>
</evidence>
<evidence type="ECO:0000256" key="5">
    <source>
        <dbReference type="PROSITE-ProRule" id="PRU01240"/>
    </source>
</evidence>
<evidence type="ECO:0000313" key="10">
    <source>
        <dbReference type="Proteomes" id="UP000608024"/>
    </source>
</evidence>
<feature type="active site" description="Charge relay system" evidence="5">
    <location>
        <position position="279"/>
    </location>
</feature>
<evidence type="ECO:0000313" key="9">
    <source>
        <dbReference type="EMBL" id="GHE74035.1"/>
    </source>
</evidence>
<feature type="active site" description="Charge relay system" evidence="5">
    <location>
        <position position="87"/>
    </location>
</feature>
<comment type="similarity">
    <text evidence="1 5">Belongs to the peptidase S8 family.</text>
</comment>
<keyword evidence="10" id="KW-1185">Reference proteome</keyword>
<evidence type="ECO:0000256" key="2">
    <source>
        <dbReference type="ARBA" id="ARBA00022670"/>
    </source>
</evidence>
<evidence type="ECO:0000256" key="7">
    <source>
        <dbReference type="SAM" id="Phobius"/>
    </source>
</evidence>
<dbReference type="InterPro" id="IPR050131">
    <property type="entry name" value="Peptidase_S8_subtilisin-like"/>
</dbReference>
<gene>
    <name evidence="9" type="ORF">GCM10018785_47740</name>
</gene>
<organism evidence="9 10">
    <name type="scientific">Streptomyces longispororuber</name>
    <dbReference type="NCBI Taxonomy" id="68230"/>
    <lineage>
        <taxon>Bacteria</taxon>
        <taxon>Bacillati</taxon>
        <taxon>Actinomycetota</taxon>
        <taxon>Actinomycetes</taxon>
        <taxon>Kitasatosporales</taxon>
        <taxon>Streptomycetaceae</taxon>
        <taxon>Streptomyces</taxon>
    </lineage>
</organism>
<comment type="caution">
    <text evidence="9">The sequence shown here is derived from an EMBL/GenBank/DDBJ whole genome shotgun (WGS) entry which is preliminary data.</text>
</comment>
<evidence type="ECO:0000256" key="6">
    <source>
        <dbReference type="SAM" id="MobiDB-lite"/>
    </source>
</evidence>
<feature type="region of interest" description="Disordered" evidence="6">
    <location>
        <begin position="338"/>
        <end position="406"/>
    </location>
</feature>
<dbReference type="PROSITE" id="PS51892">
    <property type="entry name" value="SUBTILASE"/>
    <property type="match status" value="1"/>
</dbReference>
<dbReference type="PANTHER" id="PTHR43806:SF11">
    <property type="entry name" value="CEREVISIN-RELATED"/>
    <property type="match status" value="1"/>
</dbReference>
<dbReference type="InterPro" id="IPR036852">
    <property type="entry name" value="Peptidase_S8/S53_dom_sf"/>
</dbReference>
<feature type="domain" description="Peptidase S8/S53" evidence="8">
    <location>
        <begin position="78"/>
        <end position="328"/>
    </location>
</feature>
<evidence type="ECO:0000259" key="8">
    <source>
        <dbReference type="Pfam" id="PF00082"/>
    </source>
</evidence>
<protein>
    <submittedName>
        <fullName evidence="9">Type VII secretion-associated serine protease</fullName>
    </submittedName>
</protein>
<accession>A0A918ZWS0</accession>
<sequence length="434" mass="44585">MASKDVLGVESRFGGNGGGAALRAGMRRRRIVSTGSVAGALALLFFGQAPAAIADDVPSKQWYLDAMRAEAMWKVSTGEGITVAVVDSGVSETPSLEGRVHAGKDVTGMRGDALDDYNGHGTTMAELIAGSGKGGGLKGLAPGVEVVAVRTSLKGANNNRESDSAEAIRAAADSKAHIISMSISSDVMYPDEEDAVKYAFSKGKLLFASVGNEAEKKNFIGYPAAYPSAVGISAADKSGKVGKFSEFGKFVDLAAPGLDIPQWCDATFRSYCDGGSGTSAATALASASAALIWSKHPDWTANQVLRVLIETAGRSWPKDEPSDYLGYGLVRPSWHLLKNRGNPGPPDLDPITNKKTPGVGSAASGSSGSSKKEPSAPASQPPKDAGDSKPAAVVSSARSEEDDGSPVWIVAGSVAAAAVIGGAAFALVRKRRNA</sequence>
<dbReference type="Gene3D" id="3.40.50.200">
    <property type="entry name" value="Peptidase S8/S53 domain"/>
    <property type="match status" value="1"/>
</dbReference>
<feature type="compositionally biased region" description="Low complexity" evidence="6">
    <location>
        <begin position="357"/>
        <end position="383"/>
    </location>
</feature>
<dbReference type="EMBL" id="BNBT01000083">
    <property type="protein sequence ID" value="GHE74035.1"/>
    <property type="molecule type" value="Genomic_DNA"/>
</dbReference>
<dbReference type="Pfam" id="PF00082">
    <property type="entry name" value="Peptidase_S8"/>
    <property type="match status" value="1"/>
</dbReference>
<evidence type="ECO:0000256" key="1">
    <source>
        <dbReference type="ARBA" id="ARBA00011073"/>
    </source>
</evidence>
<proteinExistence type="inferred from homology"/>
<dbReference type="PANTHER" id="PTHR43806">
    <property type="entry name" value="PEPTIDASE S8"/>
    <property type="match status" value="1"/>
</dbReference>
<name>A0A918ZWS0_9ACTN</name>
<keyword evidence="7" id="KW-0812">Transmembrane</keyword>
<keyword evidence="2 5" id="KW-0645">Protease</keyword>
<feature type="active site" description="Charge relay system" evidence="5">
    <location>
        <position position="120"/>
    </location>
</feature>
<dbReference type="AlphaFoldDB" id="A0A918ZWS0"/>
<keyword evidence="3 5" id="KW-0378">Hydrolase</keyword>
<dbReference type="InterPro" id="IPR015500">
    <property type="entry name" value="Peptidase_S8_subtilisin-rel"/>
</dbReference>
<feature type="transmembrane region" description="Helical" evidence="7">
    <location>
        <begin position="407"/>
        <end position="428"/>
    </location>
</feature>
<dbReference type="PRINTS" id="PR00723">
    <property type="entry name" value="SUBTILISIN"/>
</dbReference>
<dbReference type="GO" id="GO:0006508">
    <property type="term" value="P:proteolysis"/>
    <property type="evidence" value="ECO:0007669"/>
    <property type="project" value="UniProtKB-KW"/>
</dbReference>
<keyword evidence="7" id="KW-0472">Membrane</keyword>
<dbReference type="GO" id="GO:0004252">
    <property type="term" value="F:serine-type endopeptidase activity"/>
    <property type="evidence" value="ECO:0007669"/>
    <property type="project" value="UniProtKB-UniRule"/>
</dbReference>
<reference evidence="9" key="2">
    <citation type="submission" date="2020-09" db="EMBL/GenBank/DDBJ databases">
        <authorList>
            <person name="Sun Q."/>
            <person name="Ohkuma M."/>
        </authorList>
    </citation>
    <scope>NUCLEOTIDE SEQUENCE</scope>
    <source>
        <strain evidence="9">JCM 4784</strain>
    </source>
</reference>
<dbReference type="InterPro" id="IPR000209">
    <property type="entry name" value="Peptidase_S8/S53_dom"/>
</dbReference>
<evidence type="ECO:0000256" key="4">
    <source>
        <dbReference type="ARBA" id="ARBA00022825"/>
    </source>
</evidence>
<keyword evidence="4 5" id="KW-0720">Serine protease</keyword>
<dbReference type="Proteomes" id="UP000608024">
    <property type="component" value="Unassembled WGS sequence"/>
</dbReference>
<dbReference type="SUPFAM" id="SSF52743">
    <property type="entry name" value="Subtilisin-like"/>
    <property type="match status" value="1"/>
</dbReference>
<reference evidence="9" key="1">
    <citation type="journal article" date="2014" name="Int. J. Syst. Evol. Microbiol.">
        <title>Complete genome sequence of Corynebacterium casei LMG S-19264T (=DSM 44701T), isolated from a smear-ripened cheese.</title>
        <authorList>
            <consortium name="US DOE Joint Genome Institute (JGI-PGF)"/>
            <person name="Walter F."/>
            <person name="Albersmeier A."/>
            <person name="Kalinowski J."/>
            <person name="Ruckert C."/>
        </authorList>
    </citation>
    <scope>NUCLEOTIDE SEQUENCE</scope>
    <source>
        <strain evidence="9">JCM 4784</strain>
    </source>
</reference>
<keyword evidence="7" id="KW-1133">Transmembrane helix</keyword>